<dbReference type="KEGG" id="more:E1B28_007191"/>
<comment type="caution">
    <text evidence="1">The sequence shown here is derived from an EMBL/GenBank/DDBJ whole genome shotgun (WGS) entry which is preliminary data.</text>
</comment>
<dbReference type="AlphaFoldDB" id="A0A9P7S1S3"/>
<evidence type="ECO:0000313" key="2">
    <source>
        <dbReference type="Proteomes" id="UP001049176"/>
    </source>
</evidence>
<name>A0A9P7S1S3_9AGAR</name>
<evidence type="ECO:0000313" key="1">
    <source>
        <dbReference type="EMBL" id="KAG7093517.1"/>
    </source>
</evidence>
<dbReference type="RefSeq" id="XP_043009987.1">
    <property type="nucleotide sequence ID" value="XM_043151905.1"/>
</dbReference>
<dbReference type="Proteomes" id="UP001049176">
    <property type="component" value="Chromosome 4"/>
</dbReference>
<sequence>MSAGDFPTLSSALLVYTKLIRQVDSLMQSDTTILNSEVLAGLKACKVKLEKYFDKSTYESEYYYAATGTLSFLTHTIVLNSHG</sequence>
<gene>
    <name evidence="1" type="ORF">E1B28_007191</name>
</gene>
<reference evidence="1" key="1">
    <citation type="journal article" date="2021" name="Genome Biol. Evol.">
        <title>The assembled and annotated genome of the fairy-ring fungus Marasmius oreades.</title>
        <authorList>
            <person name="Hiltunen M."/>
            <person name="Ament-Velasquez S.L."/>
            <person name="Johannesson H."/>
        </authorList>
    </citation>
    <scope>NUCLEOTIDE SEQUENCE</scope>
    <source>
        <strain evidence="1">03SP1</strain>
    </source>
</reference>
<organism evidence="1 2">
    <name type="scientific">Marasmius oreades</name>
    <name type="common">fairy-ring Marasmius</name>
    <dbReference type="NCBI Taxonomy" id="181124"/>
    <lineage>
        <taxon>Eukaryota</taxon>
        <taxon>Fungi</taxon>
        <taxon>Dikarya</taxon>
        <taxon>Basidiomycota</taxon>
        <taxon>Agaricomycotina</taxon>
        <taxon>Agaricomycetes</taxon>
        <taxon>Agaricomycetidae</taxon>
        <taxon>Agaricales</taxon>
        <taxon>Marasmiineae</taxon>
        <taxon>Marasmiaceae</taxon>
        <taxon>Marasmius</taxon>
    </lineage>
</organism>
<dbReference type="EMBL" id="CM032184">
    <property type="protein sequence ID" value="KAG7093517.1"/>
    <property type="molecule type" value="Genomic_DNA"/>
</dbReference>
<proteinExistence type="predicted"/>
<protein>
    <submittedName>
        <fullName evidence="1">Uncharacterized protein</fullName>
    </submittedName>
</protein>
<dbReference type="GeneID" id="66076267"/>
<accession>A0A9P7S1S3</accession>
<dbReference type="OrthoDB" id="3248373at2759"/>
<keyword evidence="2" id="KW-1185">Reference proteome</keyword>